<sequence>MKEYLYINAHKTVQIEYADKTKKSVQKVFISGSEYIFDEQDKPNLNKMDYAQKTKREMYTRFLNNQFENLIFLSGAGTSIGFGEADRKGKAMANLWDDAVDILGDKDFIDLLKAIKYDTQLKDIDSNEIPSNIILKGDKCVLNRNLEAVLSLATPAIPYIDTNIVDIELCVDKIKDMIREACDLTFDSTQAPHLQLLNKLTKRRVTLPRFKLFTLNYDLMFEQAASEGNFVVIDGFSYTFPRIFSGRNFDYDIVNRHKSRVKEEDNFIERVFHLYKPHGSLNWEKKGNHIIQSEENDNPLMIYPHSNKYESSYDQPYFEMMSRFQNNLRLDNTLLITIGFSYGDKHIVTAIKEAVEQNPSFQLLIVSRSIDEKNPNMQPFIELAKQYSNIHILAESFADFSKYYPDLKSYDHDESQRLTIKLPFQDEK</sequence>
<dbReference type="RefSeq" id="WP_115089984.1">
    <property type="nucleotide sequence ID" value="NZ_CP068107.1"/>
</dbReference>
<dbReference type="Proteomes" id="UP000255024">
    <property type="component" value="Unassembled WGS sequence"/>
</dbReference>
<evidence type="ECO:0000313" key="2">
    <source>
        <dbReference type="Proteomes" id="UP000255024"/>
    </source>
</evidence>
<reference evidence="1 2" key="1">
    <citation type="submission" date="2018-06" db="EMBL/GenBank/DDBJ databases">
        <authorList>
            <consortium name="Pathogen Informatics"/>
            <person name="Doyle S."/>
        </authorList>
    </citation>
    <scope>NUCLEOTIDE SEQUENCE [LARGE SCALE GENOMIC DNA]</scope>
    <source>
        <strain evidence="1 2">NCTC11179</strain>
    </source>
</reference>
<dbReference type="Pfam" id="PF13289">
    <property type="entry name" value="SIR2_2"/>
    <property type="match status" value="1"/>
</dbReference>
<accession>A0A378RIS2</accession>
<protein>
    <submittedName>
        <fullName evidence="1">Uncharacterized protein</fullName>
    </submittedName>
</protein>
<dbReference type="AlphaFoldDB" id="A0A378RIS2"/>
<dbReference type="EMBL" id="UGQL01000001">
    <property type="protein sequence ID" value="STZ26946.1"/>
    <property type="molecule type" value="Genomic_DNA"/>
</dbReference>
<name>A0A378RIS2_MYROD</name>
<keyword evidence="2" id="KW-1185">Reference proteome</keyword>
<proteinExistence type="predicted"/>
<evidence type="ECO:0000313" key="1">
    <source>
        <dbReference type="EMBL" id="STZ26946.1"/>
    </source>
</evidence>
<gene>
    <name evidence="1" type="ORF">NCTC11179_00473</name>
</gene>
<organism evidence="1 2">
    <name type="scientific">Myroides odoratus</name>
    <name type="common">Flavobacterium odoratum</name>
    <dbReference type="NCBI Taxonomy" id="256"/>
    <lineage>
        <taxon>Bacteria</taxon>
        <taxon>Pseudomonadati</taxon>
        <taxon>Bacteroidota</taxon>
        <taxon>Flavobacteriia</taxon>
        <taxon>Flavobacteriales</taxon>
        <taxon>Flavobacteriaceae</taxon>
        <taxon>Myroides</taxon>
    </lineage>
</organism>